<name>A0A4R5C4H7_9ACTN</name>
<comment type="caution">
    <text evidence="1">The sequence shown here is derived from an EMBL/GenBank/DDBJ whole genome shotgun (WGS) entry which is preliminary data.</text>
</comment>
<reference evidence="1 2" key="1">
    <citation type="submission" date="2019-03" db="EMBL/GenBank/DDBJ databases">
        <title>Draft genome sequences of novel Actinobacteria.</title>
        <authorList>
            <person name="Sahin N."/>
            <person name="Ay H."/>
            <person name="Saygin H."/>
        </authorList>
    </citation>
    <scope>NUCLEOTIDE SEQUENCE [LARGE SCALE GENOMIC DNA]</scope>
    <source>
        <strain evidence="1 2">H3C3</strain>
    </source>
</reference>
<dbReference type="Proteomes" id="UP000294513">
    <property type="component" value="Unassembled WGS sequence"/>
</dbReference>
<keyword evidence="2" id="KW-1185">Reference proteome</keyword>
<dbReference type="AlphaFoldDB" id="A0A4R5C4H7"/>
<dbReference type="EMBL" id="SMKU01000034">
    <property type="protein sequence ID" value="TDD93336.1"/>
    <property type="molecule type" value="Genomic_DNA"/>
</dbReference>
<gene>
    <name evidence="1" type="ORF">E1298_10145</name>
</gene>
<protein>
    <submittedName>
        <fullName evidence="1">Uncharacterized protein</fullName>
    </submittedName>
</protein>
<accession>A0A4R5C4H7</accession>
<sequence length="76" mass="8418">EAAKREGLRSKLKRLVERGWVREDGPGLFAVTDQVAREMGGQGAGWVEGRNPGRGRHRLVTARVIVAGLFSRQVHK</sequence>
<proteinExistence type="predicted"/>
<feature type="non-terminal residue" evidence="1">
    <location>
        <position position="1"/>
    </location>
</feature>
<evidence type="ECO:0000313" key="1">
    <source>
        <dbReference type="EMBL" id="TDD93336.1"/>
    </source>
</evidence>
<organism evidence="1 2">
    <name type="scientific">Actinomadura rubrisoli</name>
    <dbReference type="NCBI Taxonomy" id="2530368"/>
    <lineage>
        <taxon>Bacteria</taxon>
        <taxon>Bacillati</taxon>
        <taxon>Actinomycetota</taxon>
        <taxon>Actinomycetes</taxon>
        <taxon>Streptosporangiales</taxon>
        <taxon>Thermomonosporaceae</taxon>
        <taxon>Actinomadura</taxon>
    </lineage>
</organism>
<evidence type="ECO:0000313" key="2">
    <source>
        <dbReference type="Proteomes" id="UP000294513"/>
    </source>
</evidence>
<dbReference type="RefSeq" id="WP_207944544.1">
    <property type="nucleotide sequence ID" value="NZ_SMKU01000034.1"/>
</dbReference>